<dbReference type="AlphaFoldDB" id="A0A254TKL4"/>
<name>A0A254TKL4_9BURK</name>
<dbReference type="EMBL" id="LSTO01000001">
    <property type="protein sequence ID" value="OWW21852.1"/>
    <property type="molecule type" value="Genomic_DNA"/>
</dbReference>
<proteinExistence type="predicted"/>
<organism evidence="1 2">
    <name type="scientific">Noviherbaspirillum denitrificans</name>
    <dbReference type="NCBI Taxonomy" id="1968433"/>
    <lineage>
        <taxon>Bacteria</taxon>
        <taxon>Pseudomonadati</taxon>
        <taxon>Pseudomonadota</taxon>
        <taxon>Betaproteobacteria</taxon>
        <taxon>Burkholderiales</taxon>
        <taxon>Oxalobacteraceae</taxon>
        <taxon>Noviherbaspirillum</taxon>
    </lineage>
</organism>
<gene>
    <name evidence="1" type="ORF">AYR66_22495</name>
</gene>
<sequence length="139" mass="16393">MTSLQNYHLSRFSVGHYKPAKSYDVQRNNVSRFLPRLSDALREATLGWLAVCKFQLASSSRSTCCRRLLPPSEVNTRLLRLRFKLHESRLTWHVVMQTSQFVLLLVFRTILSDVNWEIFGFASMHGTMRRSFYHQIKDR</sequence>
<reference evidence="1 2" key="1">
    <citation type="submission" date="2016-02" db="EMBL/GenBank/DDBJ databases">
        <authorList>
            <person name="Wen L."/>
            <person name="He K."/>
            <person name="Yang H."/>
        </authorList>
    </citation>
    <scope>NUCLEOTIDE SEQUENCE [LARGE SCALE GENOMIC DNA]</scope>
    <source>
        <strain evidence="1 2">TSA40</strain>
    </source>
</reference>
<protein>
    <submittedName>
        <fullName evidence="1">Uncharacterized protein</fullName>
    </submittedName>
</protein>
<accession>A0A254TKL4</accession>
<evidence type="ECO:0000313" key="1">
    <source>
        <dbReference type="EMBL" id="OWW21852.1"/>
    </source>
</evidence>
<comment type="caution">
    <text evidence="1">The sequence shown here is derived from an EMBL/GenBank/DDBJ whole genome shotgun (WGS) entry which is preliminary data.</text>
</comment>
<dbReference type="Proteomes" id="UP000197535">
    <property type="component" value="Unassembled WGS sequence"/>
</dbReference>
<evidence type="ECO:0000313" key="2">
    <source>
        <dbReference type="Proteomes" id="UP000197535"/>
    </source>
</evidence>
<keyword evidence="2" id="KW-1185">Reference proteome</keyword>